<proteinExistence type="predicted"/>
<organism evidence="1 2">
    <name type="scientific">Amycolatopsis antarctica</name>
    <dbReference type="NCBI Taxonomy" id="1854586"/>
    <lineage>
        <taxon>Bacteria</taxon>
        <taxon>Bacillati</taxon>
        <taxon>Actinomycetota</taxon>
        <taxon>Actinomycetes</taxon>
        <taxon>Pseudonocardiales</taxon>
        <taxon>Pseudonocardiaceae</taxon>
        <taxon>Amycolatopsis</taxon>
    </lineage>
</organism>
<reference evidence="1 2" key="1">
    <citation type="submission" date="2017-07" db="EMBL/GenBank/DDBJ databases">
        <title>Amycolatopsis antarcticus sp. nov., isolated from the surface of an Antarcticus brown macroalga.</title>
        <authorList>
            <person name="Wang J."/>
            <person name="Leiva S."/>
            <person name="Huang J."/>
            <person name="Huang Y."/>
        </authorList>
    </citation>
    <scope>NUCLEOTIDE SEQUENCE [LARGE SCALE GENOMIC DNA]</scope>
    <source>
        <strain evidence="1 2">AU-G6</strain>
    </source>
</reference>
<sequence length="213" mass="22549">MSEQQGAAPPTTARRLRSPAAMALADLAAIFDELQFVLRCCERLVAELAREPEPGRESVDEVVVDALWTAALTSYVRCFGPGERGMGLTADDLAATTLEGEVTQWHELLGRLRELAVEGAANPRETFSVGAAQAPGGEVTGLVITSAMRPLVDDTTVRQTGRVAYALSVLVDERITAQQETVLAAARELSDRDLGELVPIEVGVPAVRAPGGG</sequence>
<dbReference type="AlphaFoldDB" id="A0A263D1E7"/>
<comment type="caution">
    <text evidence="1">The sequence shown here is derived from an EMBL/GenBank/DDBJ whole genome shotgun (WGS) entry which is preliminary data.</text>
</comment>
<dbReference type="InParanoid" id="A0A263D1E7"/>
<dbReference type="Proteomes" id="UP000242444">
    <property type="component" value="Unassembled WGS sequence"/>
</dbReference>
<accession>A0A263D1E7</accession>
<evidence type="ECO:0000313" key="2">
    <source>
        <dbReference type="Proteomes" id="UP000242444"/>
    </source>
</evidence>
<dbReference type="RefSeq" id="WP_094863360.1">
    <property type="nucleotide sequence ID" value="NZ_NKYE01000008.1"/>
</dbReference>
<protein>
    <submittedName>
        <fullName evidence="1">Uncharacterized protein</fullName>
    </submittedName>
</protein>
<evidence type="ECO:0000313" key="1">
    <source>
        <dbReference type="EMBL" id="OZM72262.1"/>
    </source>
</evidence>
<dbReference type="EMBL" id="NKYE01000008">
    <property type="protein sequence ID" value="OZM72262.1"/>
    <property type="molecule type" value="Genomic_DNA"/>
</dbReference>
<dbReference type="OrthoDB" id="3619815at2"/>
<gene>
    <name evidence="1" type="ORF">CFN78_14675</name>
</gene>
<name>A0A263D1E7_9PSEU</name>
<keyword evidence="2" id="KW-1185">Reference proteome</keyword>